<evidence type="ECO:0000256" key="1">
    <source>
        <dbReference type="ARBA" id="ARBA00023125"/>
    </source>
</evidence>
<dbReference type="Gene3D" id="1.10.443.10">
    <property type="entry name" value="Intergrase catalytic core"/>
    <property type="match status" value="1"/>
</dbReference>
<keyword evidence="2" id="KW-0233">DNA recombination</keyword>
<evidence type="ECO:0000313" key="3">
    <source>
        <dbReference type="EMBL" id="KAA1098823.1"/>
    </source>
</evidence>
<dbReference type="PANTHER" id="PTHR34605">
    <property type="entry name" value="PHAGE_INTEGRASE DOMAIN-CONTAINING PROTEIN"/>
    <property type="match status" value="1"/>
</dbReference>
<proteinExistence type="predicted"/>
<protein>
    <recommendedName>
        <fullName evidence="5">Tyr recombinase domain-containing protein</fullName>
    </recommendedName>
</protein>
<sequence>MDLTKLSAFLANGSIPRTPLPIDVHYLNGFKWNTIVSYNAAVKKFMKFKAEKEELPFTLPVTAEDIYQFCFWAGRNEFQQTTQEVKATTIEKYLYGIQAWHEYHSTQYPKQRCHRDDTIRYQAFICIVSELEYPKIPDLCCLTFLRHIHESKTKVGTLLKSSAKVDAQVPTKPNKAAVHLKHLLILVEALSGKGEKEEAIKDLVVTAFWGMARMAELTYGNESGPIPRASSLLTSDVSPTQPDQRGGVMTLSLRNAKTCAPGETQEIQLRKLGMKLCPLEAVGRRLANAKGVTTSLFGFQANGKRQHLTRNVVVTTIKKVWTNNNLEGLSGHSFRVGGASLRAAMGVPVEEICSLGRWTSNCYKLYLRPYSLAEVAESKALLRRLTDGSR</sequence>
<evidence type="ECO:0008006" key="5">
    <source>
        <dbReference type="Google" id="ProtNLM"/>
    </source>
</evidence>
<dbReference type="SUPFAM" id="SSF56349">
    <property type="entry name" value="DNA breaking-rejoining enzymes"/>
    <property type="match status" value="1"/>
</dbReference>
<keyword evidence="1" id="KW-0238">DNA-binding</keyword>
<dbReference type="Proteomes" id="UP000325313">
    <property type="component" value="Unassembled WGS sequence"/>
</dbReference>
<gene>
    <name evidence="3" type="ORF">PGTUg99_006453</name>
</gene>
<evidence type="ECO:0000256" key="2">
    <source>
        <dbReference type="ARBA" id="ARBA00023172"/>
    </source>
</evidence>
<dbReference type="GO" id="GO:0006310">
    <property type="term" value="P:DNA recombination"/>
    <property type="evidence" value="ECO:0007669"/>
    <property type="project" value="UniProtKB-KW"/>
</dbReference>
<evidence type="ECO:0000313" key="4">
    <source>
        <dbReference type="Proteomes" id="UP000325313"/>
    </source>
</evidence>
<name>A0A5B0PCM0_PUCGR</name>
<dbReference type="InterPro" id="IPR013762">
    <property type="entry name" value="Integrase-like_cat_sf"/>
</dbReference>
<dbReference type="SUPFAM" id="SSF47823">
    <property type="entry name" value="lambda integrase-like, N-terminal domain"/>
    <property type="match status" value="1"/>
</dbReference>
<organism evidence="3 4">
    <name type="scientific">Puccinia graminis f. sp. tritici</name>
    <dbReference type="NCBI Taxonomy" id="56615"/>
    <lineage>
        <taxon>Eukaryota</taxon>
        <taxon>Fungi</taxon>
        <taxon>Dikarya</taxon>
        <taxon>Basidiomycota</taxon>
        <taxon>Pucciniomycotina</taxon>
        <taxon>Pucciniomycetes</taxon>
        <taxon>Pucciniales</taxon>
        <taxon>Pucciniaceae</taxon>
        <taxon>Puccinia</taxon>
    </lineage>
</organism>
<accession>A0A5B0PCM0</accession>
<dbReference type="InterPro" id="IPR010998">
    <property type="entry name" value="Integrase_recombinase_N"/>
</dbReference>
<dbReference type="GO" id="GO:0003677">
    <property type="term" value="F:DNA binding"/>
    <property type="evidence" value="ECO:0007669"/>
    <property type="project" value="UniProtKB-KW"/>
</dbReference>
<reference evidence="3 4" key="1">
    <citation type="submission" date="2019-05" db="EMBL/GenBank/DDBJ databases">
        <title>Emergence of the Ug99 lineage of the wheat stem rust pathogen through somatic hybridization.</title>
        <authorList>
            <person name="Li F."/>
            <person name="Upadhyaya N.M."/>
            <person name="Sperschneider J."/>
            <person name="Matny O."/>
            <person name="Nguyen-Phuc H."/>
            <person name="Mago R."/>
            <person name="Raley C."/>
            <person name="Miller M.E."/>
            <person name="Silverstein K.A.T."/>
            <person name="Henningsen E."/>
            <person name="Hirsch C.D."/>
            <person name="Visser B."/>
            <person name="Pretorius Z.A."/>
            <person name="Steffenson B.J."/>
            <person name="Schwessinger B."/>
            <person name="Dodds P.N."/>
            <person name="Figueroa M."/>
        </authorList>
    </citation>
    <scope>NUCLEOTIDE SEQUENCE [LARGE SCALE GENOMIC DNA]</scope>
    <source>
        <strain evidence="3 4">Ug99</strain>
    </source>
</reference>
<comment type="caution">
    <text evidence="3">The sequence shown here is derived from an EMBL/GenBank/DDBJ whole genome shotgun (WGS) entry which is preliminary data.</text>
</comment>
<dbReference type="EMBL" id="VDEP01000345">
    <property type="protein sequence ID" value="KAA1098823.1"/>
    <property type="molecule type" value="Genomic_DNA"/>
</dbReference>
<dbReference type="AlphaFoldDB" id="A0A5B0PCM0"/>
<dbReference type="Gene3D" id="1.10.150.130">
    <property type="match status" value="1"/>
</dbReference>
<dbReference type="GO" id="GO:0015074">
    <property type="term" value="P:DNA integration"/>
    <property type="evidence" value="ECO:0007669"/>
    <property type="project" value="InterPro"/>
</dbReference>
<dbReference type="InterPro" id="IPR011010">
    <property type="entry name" value="DNA_brk_join_enz"/>
</dbReference>
<dbReference type="InterPro" id="IPR052925">
    <property type="entry name" value="Phage_Integrase-like_Recomb"/>
</dbReference>
<dbReference type="PANTHER" id="PTHR34605:SF3">
    <property type="entry name" value="P CELL-TYPE AGGLUTINATION PROTEIN MAP4-LIKE-RELATED"/>
    <property type="match status" value="1"/>
</dbReference>